<evidence type="ECO:0000256" key="2">
    <source>
        <dbReference type="ARBA" id="ARBA00004752"/>
    </source>
</evidence>
<dbReference type="PANTHER" id="PTHR43692:SF1">
    <property type="entry name" value="UDP-N-ACETYLMURAMOYLALANINE--D-GLUTAMATE LIGASE"/>
    <property type="match status" value="1"/>
</dbReference>
<comment type="pathway">
    <text evidence="2">Cell wall biogenesis; peptidoglycan biosynthesis.</text>
</comment>
<sequence>MKTLIFGYGITGKAVETFFKVKSKDYLIYDDNENVILDIKKELLFDESQIDLIDEIVISPGINPSHKQIKNFETKNIITDIDLFSREFQGKFIGVTGTNGKTTFVNLLTDFLISKGINAVACGNVGVSPLSINFEDKDFAIVELSSFQLYYASDVKADFGVFLNFHSDHLDWHKDEKEYKKSKLKLLTFLNSDENLVTGYNTFSEIPLENILNIPIDNGKDELLIKKYDFDDLSFPIDTCLAFIKIIEKLDINLDEGYEYLKKEVYSEHRFELVESINGTNFINDSKSTNFHSMSVATSKVKNALLIMHGLTKNIPEDEINISGEIKKILIPKNMNIDIDVPDCEIVELDSILSLETYLATEYQNFETILFSCGGSSFSDFKDYKDRGLFFKKIVSNLKDSTR</sequence>
<dbReference type="PANTHER" id="PTHR43692">
    <property type="entry name" value="UDP-N-ACETYLMURAMOYLALANINE--D-GLUTAMATE LIGASE"/>
    <property type="match status" value="1"/>
</dbReference>
<evidence type="ECO:0000256" key="6">
    <source>
        <dbReference type="ARBA" id="ARBA00022840"/>
    </source>
</evidence>
<organism evidence="8">
    <name type="scientific">Candidatus Actinomarina minuta</name>
    <dbReference type="NCBI Taxonomy" id="1389454"/>
    <lineage>
        <taxon>Bacteria</taxon>
        <taxon>Bacillati</taxon>
        <taxon>Actinomycetota</taxon>
        <taxon>Actinomycetes</taxon>
        <taxon>Candidatus Actinomarinidae</taxon>
        <taxon>Candidatus Actinomarinales</taxon>
        <taxon>Candidatus Actinomarineae</taxon>
        <taxon>Candidatus Actinomarinaceae</taxon>
        <taxon>Candidatus Actinomarina</taxon>
    </lineage>
</organism>
<dbReference type="EMBL" id="KC811139">
    <property type="protein sequence ID" value="AGQ19679.1"/>
    <property type="molecule type" value="Genomic_DNA"/>
</dbReference>
<dbReference type="SUPFAM" id="SSF53244">
    <property type="entry name" value="MurD-like peptide ligases, peptide-binding domain"/>
    <property type="match status" value="1"/>
</dbReference>
<reference evidence="8" key="1">
    <citation type="journal article" date="2013" name="Sci. Rep.">
        <title>Metagenomics uncovers a new group of low GC and ultra-small marine Actinobacteria.</title>
        <authorList>
            <person name="Ghai R."/>
            <person name="Mizuno C.M."/>
            <person name="Picazo A."/>
            <person name="Camacho A."/>
            <person name="Rodriguez-Valera F."/>
        </authorList>
    </citation>
    <scope>NUCLEOTIDE SEQUENCE</scope>
</reference>
<evidence type="ECO:0000256" key="3">
    <source>
        <dbReference type="ARBA" id="ARBA00022490"/>
    </source>
</evidence>
<dbReference type="InterPro" id="IPR036615">
    <property type="entry name" value="Mur_ligase_C_dom_sf"/>
</dbReference>
<evidence type="ECO:0000259" key="7">
    <source>
        <dbReference type="Pfam" id="PF08245"/>
    </source>
</evidence>
<keyword evidence="6" id="KW-0067">ATP-binding</keyword>
<dbReference type="Gene3D" id="3.90.190.20">
    <property type="entry name" value="Mur ligase, C-terminal domain"/>
    <property type="match status" value="1"/>
</dbReference>
<proteinExistence type="predicted"/>
<evidence type="ECO:0000256" key="4">
    <source>
        <dbReference type="ARBA" id="ARBA00022598"/>
    </source>
</evidence>
<keyword evidence="5" id="KW-0547">Nucleotide-binding</keyword>
<feature type="domain" description="Mur ligase central" evidence="7">
    <location>
        <begin position="95"/>
        <end position="198"/>
    </location>
</feature>
<dbReference type="Gene3D" id="3.40.1190.10">
    <property type="entry name" value="Mur-like, catalytic domain"/>
    <property type="match status" value="1"/>
</dbReference>
<dbReference type="InterPro" id="IPR036565">
    <property type="entry name" value="Mur-like_cat_sf"/>
</dbReference>
<dbReference type="InterPro" id="IPR005762">
    <property type="entry name" value="MurD"/>
</dbReference>
<dbReference type="AlphaFoldDB" id="S5DLE3"/>
<protein>
    <submittedName>
        <fullName evidence="8">MedDCM-OCT-S40-C26-cds41</fullName>
    </submittedName>
</protein>
<dbReference type="GO" id="GO:0008360">
    <property type="term" value="P:regulation of cell shape"/>
    <property type="evidence" value="ECO:0007669"/>
    <property type="project" value="InterPro"/>
</dbReference>
<dbReference type="Gene3D" id="3.40.50.720">
    <property type="entry name" value="NAD(P)-binding Rossmann-like Domain"/>
    <property type="match status" value="1"/>
</dbReference>
<name>S5DLE3_9ACTN</name>
<dbReference type="GO" id="GO:0005524">
    <property type="term" value="F:ATP binding"/>
    <property type="evidence" value="ECO:0007669"/>
    <property type="project" value="UniProtKB-KW"/>
</dbReference>
<dbReference type="GO" id="GO:0005737">
    <property type="term" value="C:cytoplasm"/>
    <property type="evidence" value="ECO:0007669"/>
    <property type="project" value="UniProtKB-SubCell"/>
</dbReference>
<evidence type="ECO:0000256" key="1">
    <source>
        <dbReference type="ARBA" id="ARBA00004496"/>
    </source>
</evidence>
<dbReference type="InterPro" id="IPR013221">
    <property type="entry name" value="Mur_ligase_cen"/>
</dbReference>
<comment type="subcellular location">
    <subcellularLocation>
        <location evidence="1">Cytoplasm</location>
    </subcellularLocation>
</comment>
<keyword evidence="3" id="KW-0963">Cytoplasm</keyword>
<dbReference type="GO" id="GO:0008764">
    <property type="term" value="F:UDP-N-acetylmuramoylalanine-D-glutamate ligase activity"/>
    <property type="evidence" value="ECO:0007669"/>
    <property type="project" value="InterPro"/>
</dbReference>
<dbReference type="GO" id="GO:0051301">
    <property type="term" value="P:cell division"/>
    <property type="evidence" value="ECO:0007669"/>
    <property type="project" value="InterPro"/>
</dbReference>
<accession>S5DLE3</accession>
<keyword evidence="4" id="KW-0436">Ligase</keyword>
<evidence type="ECO:0000313" key="8">
    <source>
        <dbReference type="EMBL" id="AGQ19679.1"/>
    </source>
</evidence>
<dbReference type="SUPFAM" id="SSF53623">
    <property type="entry name" value="MurD-like peptide ligases, catalytic domain"/>
    <property type="match status" value="1"/>
</dbReference>
<evidence type="ECO:0000256" key="5">
    <source>
        <dbReference type="ARBA" id="ARBA00022741"/>
    </source>
</evidence>
<dbReference type="Pfam" id="PF08245">
    <property type="entry name" value="Mur_ligase_M"/>
    <property type="match status" value="1"/>
</dbReference>